<evidence type="ECO:0000259" key="13">
    <source>
        <dbReference type="PROSITE" id="PS50157"/>
    </source>
</evidence>
<dbReference type="PROSITE" id="PS00028">
    <property type="entry name" value="ZINC_FINGER_C2H2_1"/>
    <property type="match status" value="6"/>
</dbReference>
<feature type="region of interest" description="Disordered" evidence="12">
    <location>
        <begin position="1462"/>
        <end position="1501"/>
    </location>
</feature>
<dbReference type="InterPro" id="IPR050717">
    <property type="entry name" value="C2H2-ZF_Transcription_Reg"/>
</dbReference>
<feature type="compositionally biased region" description="Basic and acidic residues" evidence="12">
    <location>
        <begin position="1417"/>
        <end position="1427"/>
    </location>
</feature>
<dbReference type="KEGG" id="kmr:108245979"/>
<keyword evidence="10" id="KW-0539">Nucleus</keyword>
<dbReference type="Gene3D" id="3.30.160.60">
    <property type="entry name" value="Classic Zinc Finger"/>
    <property type="match status" value="4"/>
</dbReference>
<feature type="region of interest" description="Disordered" evidence="12">
    <location>
        <begin position="2053"/>
        <end position="2082"/>
    </location>
</feature>
<comment type="function">
    <text evidence="1">May be involved in transcriptional regulation.</text>
</comment>
<feature type="compositionally biased region" description="Polar residues" evidence="12">
    <location>
        <begin position="39"/>
        <end position="51"/>
    </location>
</feature>
<dbReference type="GO" id="GO:0008270">
    <property type="term" value="F:zinc ion binding"/>
    <property type="evidence" value="ECO:0007669"/>
    <property type="project" value="UniProtKB-KW"/>
</dbReference>
<dbReference type="Proteomes" id="UP000264800">
    <property type="component" value="Unplaced"/>
</dbReference>
<keyword evidence="8" id="KW-0238">DNA-binding</keyword>
<feature type="region of interest" description="Disordered" evidence="12">
    <location>
        <begin position="1326"/>
        <end position="1368"/>
    </location>
</feature>
<evidence type="ECO:0000313" key="15">
    <source>
        <dbReference type="Proteomes" id="UP000264800"/>
    </source>
</evidence>
<keyword evidence="9" id="KW-0804">Transcription</keyword>
<evidence type="ECO:0000256" key="10">
    <source>
        <dbReference type="ARBA" id="ARBA00023242"/>
    </source>
</evidence>
<feature type="domain" description="C2H2-type" evidence="13">
    <location>
        <begin position="176"/>
        <end position="203"/>
    </location>
</feature>
<keyword evidence="3" id="KW-0479">Metal-binding</keyword>
<feature type="compositionally biased region" description="Basic and acidic residues" evidence="12">
    <location>
        <begin position="1203"/>
        <end position="1215"/>
    </location>
</feature>
<feature type="region of interest" description="Disordered" evidence="12">
    <location>
        <begin position="1"/>
        <end position="105"/>
    </location>
</feature>
<feature type="compositionally biased region" description="Polar residues" evidence="12">
    <location>
        <begin position="600"/>
        <end position="619"/>
    </location>
</feature>
<dbReference type="GO" id="GO:0000977">
    <property type="term" value="F:RNA polymerase II transcription regulatory region sequence-specific DNA binding"/>
    <property type="evidence" value="ECO:0007669"/>
    <property type="project" value="TreeGrafter"/>
</dbReference>
<dbReference type="GO" id="GO:0005634">
    <property type="term" value="C:nucleus"/>
    <property type="evidence" value="ECO:0007669"/>
    <property type="project" value="UniProtKB-SubCell"/>
</dbReference>
<feature type="region of interest" description="Disordered" evidence="12">
    <location>
        <begin position="1551"/>
        <end position="1615"/>
    </location>
</feature>
<dbReference type="InterPro" id="IPR013087">
    <property type="entry name" value="Znf_C2H2_type"/>
</dbReference>
<dbReference type="Ensembl" id="ENSKMAT00000019145.1">
    <property type="protein sequence ID" value="ENSKMAP00000018884.1"/>
    <property type="gene ID" value="ENSKMAG00000014046.1"/>
</dbReference>
<reference evidence="14" key="2">
    <citation type="submission" date="2025-09" db="UniProtKB">
        <authorList>
            <consortium name="Ensembl"/>
        </authorList>
    </citation>
    <scope>IDENTIFICATION</scope>
</reference>
<feature type="compositionally biased region" description="Basic and acidic residues" evidence="12">
    <location>
        <begin position="854"/>
        <end position="883"/>
    </location>
</feature>
<feature type="region of interest" description="Disordered" evidence="12">
    <location>
        <begin position="1381"/>
        <end position="1448"/>
    </location>
</feature>
<feature type="region of interest" description="Disordered" evidence="12">
    <location>
        <begin position="1061"/>
        <end position="1291"/>
    </location>
</feature>
<feature type="compositionally biased region" description="Basic and acidic residues" evidence="12">
    <location>
        <begin position="637"/>
        <end position="650"/>
    </location>
</feature>
<evidence type="ECO:0000256" key="2">
    <source>
        <dbReference type="ARBA" id="ARBA00004123"/>
    </source>
</evidence>
<evidence type="ECO:0000256" key="3">
    <source>
        <dbReference type="ARBA" id="ARBA00022723"/>
    </source>
</evidence>
<dbReference type="SUPFAM" id="SSF57667">
    <property type="entry name" value="beta-beta-alpha zinc fingers"/>
    <property type="match status" value="2"/>
</dbReference>
<dbReference type="FunFam" id="3.30.160.60:FF:002343">
    <property type="entry name" value="Zinc finger protein 33A"/>
    <property type="match status" value="1"/>
</dbReference>
<name>A0A3Q3B477_KRYMA</name>
<feature type="compositionally biased region" description="Basic and acidic residues" evidence="12">
    <location>
        <begin position="284"/>
        <end position="302"/>
    </location>
</feature>
<feature type="domain" description="C2H2-type" evidence="13">
    <location>
        <begin position="999"/>
        <end position="1027"/>
    </location>
</feature>
<evidence type="ECO:0000256" key="1">
    <source>
        <dbReference type="ARBA" id="ARBA00003767"/>
    </source>
</evidence>
<evidence type="ECO:0000256" key="12">
    <source>
        <dbReference type="SAM" id="MobiDB-lite"/>
    </source>
</evidence>
<accession>A0A3Q3B477</accession>
<feature type="region of interest" description="Disordered" evidence="12">
    <location>
        <begin position="587"/>
        <end position="682"/>
    </location>
</feature>
<evidence type="ECO:0000256" key="6">
    <source>
        <dbReference type="ARBA" id="ARBA00022833"/>
    </source>
</evidence>
<dbReference type="STRING" id="37003.ENSKMAP00000018884"/>
<feature type="compositionally biased region" description="Low complexity" evidence="12">
    <location>
        <begin position="1138"/>
        <end position="1155"/>
    </location>
</feature>
<dbReference type="OMA" id="QEHMASM"/>
<feature type="compositionally biased region" description="Polar residues" evidence="12">
    <location>
        <begin position="673"/>
        <end position="682"/>
    </location>
</feature>
<feature type="compositionally biased region" description="Polar residues" evidence="12">
    <location>
        <begin position="1249"/>
        <end position="1259"/>
    </location>
</feature>
<sequence length="2154" mass="237616">MQSLPLEPAEPCPVSTSTPEKLPDAEAQPDAQEKEDESNTAAETTAGQSGAQAAEAPSNMAVTEAGVLSESRDNKSDPTEPVPGPKANPGRNGHKVKKPDKGVGNVRKYIPSKRAMMDPLKMDMSKPIVMPLTSAELSLQCMDCHIIFSDHKSKQRHLKLSHPAEYEQCILRNSLFACYVCDRHFTNSTELMAHQKAHTEKKPFKCPLCVQAFKKSSELTAHKKTHFGEHGYACNDCGKPYKTMTLLKYHHRSHTGDKPYICKECGKRFNMSKALQRHMESHLPEGAEGHEANPTDKPKQNKNDGNSPMKYPCSVCKATFKTPKTRQYHMKTKHKLAAASVAPLSGPQSKQSSPIITPISVSQPSLLQLEPHGPLQRVDANIDTEQIRKLIESLGNVQKVNQVVILGQVPPNAPPLELQQVSEPTELVNMNLSPPQLDFIGLKQAESKTAELDPSIDPMEQTIILEPITPDGQLENPSFSDLGSHVASGGHIELTLIGPEQTERHGGDVMHQIFQQPEDVATPMVCQNELDELKENLEQTVILELTPALMPAMELDQTQSETLNEVASSSLVLNTDQEAPDQTAINEQKDSLPSPPPVPTEQQDLCSSSFAPSDTQPPSKSKEDSEMENVGLDQVPEVDKKTCDQAKQDPIEELPAEGKNTPSEVPSAKDETNSQLQTTQTSEFSVNVMSAQELVKVRKRKPARTFFFQGYMHDLLDFQFDAKPAKRQKTKKSHLVVKFGSQNKDKKSKKQKKQTQQHQPVREEPMKSRSPAKKLSEKKVQTPKKTGKGKKQKSGGNALSGGDVKLPSTQTPQVQQAKKDASKKKMKKQKVAHSSEHKSAASPVFKKKKQAKVLQKDQPKGAKTEKAKEKPTKEQAEKAEEAGSHINQDALLLLKGHKQPQLKVYKLDPSKAPGQTPETSPHDSRTVSHTSKSADSFTADGKKKGGRAKKNQKALSLLSALKVSHPPPETAPAKPRTPRKRKAPSNVETEGVITSKHALECKNCGEKFNEVSSFQKHKMSAHVVESPRLMYTNGNIFEGVSGSDLFQRPKKNSKIVRVMKSPMDWDTEPETALEDRERSVSFPALIPSPSLPIPPQDAEMSTYEDQDGSKTVADKQSYPSLDVQSPCNEIKSREADLSVTSESSFFTSTPTQSSEMGEPLVSGEEDEEATKDPKAEPEGQGNTEEDFKEDLLLEVDLVTVGEQSERDDPVTRADSIDQNESSECCSSDSVGPNKHLEQVRNETPEKHLTSQTVSCSTHQMVVKEENEETLVQKRKEVGNRDVTRETDHPEMDVIAVGDDYKGMELENEQDECQVVYEKHNVFPDLEMANHGTGTKTRPCNEITDTKTSPPAASLPSIPATLEKSPEKPVVFELASLSTSVDEMMSEGGAQGEEDNERESDQSPGNILERFLTSRQRAPADQEAERSKQKQALSTTAENDVHILGGPEIKVEENSSDLLLVTPPRQTPGVQPEHHQSIRSVLVKEESSSVLNSTQDPQGSKRMQWNLEPVGSENTDIPLIESAETRDCRVTPEFNSNQCIFYPVKEEEREVLLGTSRGRSTPEGSDNPTQAANCDAHDRRPSPAEYQETAARSPSEPEGGEFTGRQAVSDSEWQRPSDLRDFLLQSSDEEESTEFGLSEPQLDREADILAYFNQYESSSEQQPNQTSTNLPTSAIQLQAQSVENRSREPINYFSEYFSWDSWVEIATCTNKQSNVLNPVTPKEVARFVGVHIAMGTLKFPSPRLYWEGLTKVPLVAEAVPLTRFLELSRALKLTSPSEDSTSDDGRSQQQRETCPSSLRVVPQSGDRQYESDTSDGLGTHTDPLWKVLPLLRRFNAGCRSLKRQGDYAVDQHSLPLVGANCDNRPSLCCTTLTGLDGFLIHVDLKLDLSDKEDAVEKMVPQGSTVFLCKQELSTPAMLERLLAAGVHGAGKVGGARGHIGDEFVSSDGKLMLRRSYSGFILSTAGNGQRNMASLVESFEKAQASARFSKELQDLYSIPLTASAPTCWPQAVLWYLTDAALVNSWLLYRRDHGAAPAPLTYMAFRLEVSKALIRSSSSDTQDSVPPQPPSEKTHKASGAPKPVLLEESPLPDAAIRYDGSGHWPEQLGEGEGGRCRFGDCQRMSRVLCLKCCVFLCISRNHNCFLNFHNQGSLGKE</sequence>
<evidence type="ECO:0000256" key="7">
    <source>
        <dbReference type="ARBA" id="ARBA00023015"/>
    </source>
</evidence>
<dbReference type="Pfam" id="PF00096">
    <property type="entry name" value="zf-C2H2"/>
    <property type="match status" value="4"/>
</dbReference>
<reference evidence="14" key="1">
    <citation type="submission" date="2025-08" db="UniProtKB">
        <authorList>
            <consortium name="Ensembl"/>
        </authorList>
    </citation>
    <scope>IDENTIFICATION</scope>
</reference>
<feature type="compositionally biased region" description="Polar residues" evidence="12">
    <location>
        <begin position="2053"/>
        <end position="2062"/>
    </location>
</feature>
<feature type="region of interest" description="Disordered" evidence="12">
    <location>
        <begin position="284"/>
        <end position="308"/>
    </location>
</feature>
<feature type="compositionally biased region" description="Basic and acidic residues" evidence="12">
    <location>
        <begin position="1234"/>
        <end position="1248"/>
    </location>
</feature>
<evidence type="ECO:0000256" key="11">
    <source>
        <dbReference type="PROSITE-ProRule" id="PRU00042"/>
    </source>
</evidence>
<feature type="compositionally biased region" description="Polar residues" evidence="12">
    <location>
        <begin position="1216"/>
        <end position="1230"/>
    </location>
</feature>
<dbReference type="SMART" id="SM00355">
    <property type="entry name" value="ZnF_C2H2"/>
    <property type="match status" value="7"/>
</dbReference>
<feature type="region of interest" description="Disordered" evidence="12">
    <location>
        <begin position="1774"/>
        <end position="1815"/>
    </location>
</feature>
<dbReference type="Pfam" id="PF13843">
    <property type="entry name" value="DDE_Tnp_1_7"/>
    <property type="match status" value="1"/>
</dbReference>
<feature type="compositionally biased region" description="Polar residues" evidence="12">
    <location>
        <begin position="1556"/>
        <end position="1571"/>
    </location>
</feature>
<comment type="subcellular location">
    <subcellularLocation>
        <location evidence="2">Nucleus</location>
    </subcellularLocation>
</comment>
<feature type="compositionally biased region" description="Low complexity" evidence="12">
    <location>
        <begin position="1348"/>
        <end position="1359"/>
    </location>
</feature>
<feature type="compositionally biased region" description="Basic residues" evidence="12">
    <location>
        <begin position="746"/>
        <end position="755"/>
    </location>
</feature>
<feature type="domain" description="C2H2-type" evidence="13">
    <location>
        <begin position="260"/>
        <end position="287"/>
    </location>
</feature>
<proteinExistence type="predicted"/>
<evidence type="ECO:0000256" key="5">
    <source>
        <dbReference type="ARBA" id="ARBA00022771"/>
    </source>
</evidence>
<dbReference type="OrthoDB" id="123207at2759"/>
<evidence type="ECO:0000256" key="4">
    <source>
        <dbReference type="ARBA" id="ARBA00022737"/>
    </source>
</evidence>
<feature type="compositionally biased region" description="Basic and acidic residues" evidence="12">
    <location>
        <begin position="1270"/>
        <end position="1291"/>
    </location>
</feature>
<keyword evidence="6" id="KW-0862">Zinc</keyword>
<feature type="compositionally biased region" description="Polar residues" evidence="12">
    <location>
        <begin position="1117"/>
        <end position="1127"/>
    </location>
</feature>
<feature type="compositionally biased region" description="Basic and acidic residues" evidence="12">
    <location>
        <begin position="1471"/>
        <end position="1486"/>
    </location>
</feature>
<dbReference type="GeneID" id="108245979"/>
<feature type="domain" description="C2H2-type" evidence="13">
    <location>
        <begin position="232"/>
        <end position="259"/>
    </location>
</feature>
<evidence type="ECO:0000313" key="14">
    <source>
        <dbReference type="Ensembl" id="ENSKMAP00000018884.1"/>
    </source>
</evidence>
<feature type="compositionally biased region" description="Basic residues" evidence="12">
    <location>
        <begin position="781"/>
        <end position="793"/>
    </location>
</feature>
<keyword evidence="5 11" id="KW-0863">Zinc-finger</keyword>
<dbReference type="InterPro" id="IPR036236">
    <property type="entry name" value="Znf_C2H2_sf"/>
</dbReference>
<evidence type="ECO:0000256" key="9">
    <source>
        <dbReference type="ARBA" id="ARBA00023163"/>
    </source>
</evidence>
<feature type="compositionally biased region" description="Low complexity" evidence="12">
    <location>
        <begin position="953"/>
        <end position="964"/>
    </location>
</feature>
<dbReference type="GO" id="GO:0000981">
    <property type="term" value="F:DNA-binding transcription factor activity, RNA polymerase II-specific"/>
    <property type="evidence" value="ECO:0007669"/>
    <property type="project" value="TreeGrafter"/>
</dbReference>
<organism evidence="14 15">
    <name type="scientific">Kryptolebias marmoratus</name>
    <name type="common">Mangrove killifish</name>
    <name type="synonym">Rivulus marmoratus</name>
    <dbReference type="NCBI Taxonomy" id="37003"/>
    <lineage>
        <taxon>Eukaryota</taxon>
        <taxon>Metazoa</taxon>
        <taxon>Chordata</taxon>
        <taxon>Craniata</taxon>
        <taxon>Vertebrata</taxon>
        <taxon>Euteleostomi</taxon>
        <taxon>Actinopterygii</taxon>
        <taxon>Neopterygii</taxon>
        <taxon>Teleostei</taxon>
        <taxon>Neoteleostei</taxon>
        <taxon>Acanthomorphata</taxon>
        <taxon>Ovalentaria</taxon>
        <taxon>Atherinomorphae</taxon>
        <taxon>Cyprinodontiformes</taxon>
        <taxon>Rivulidae</taxon>
        <taxon>Kryptolebias</taxon>
    </lineage>
</organism>
<feature type="region of interest" description="Disordered" evidence="12">
    <location>
        <begin position="725"/>
        <end position="991"/>
    </location>
</feature>
<keyword evidence="15" id="KW-1185">Reference proteome</keyword>
<keyword evidence="7" id="KW-0805">Transcription regulation</keyword>
<protein>
    <submittedName>
        <fullName evidence="14">Uncharacterized LOC108245979</fullName>
    </submittedName>
</protein>
<feature type="compositionally biased region" description="Basic residues" evidence="12">
    <location>
        <begin position="725"/>
        <end position="735"/>
    </location>
</feature>
<dbReference type="PANTHER" id="PTHR14196">
    <property type="entry name" value="ODD-SKIPPED - RELATED"/>
    <property type="match status" value="1"/>
</dbReference>
<feature type="compositionally biased region" description="Polar residues" evidence="12">
    <location>
        <begin position="1786"/>
        <end position="1795"/>
    </location>
</feature>
<dbReference type="FunFam" id="3.30.160.60:FF:000097">
    <property type="entry name" value="Zinc finger protein"/>
    <property type="match status" value="1"/>
</dbReference>
<feature type="compositionally biased region" description="Basic residues" evidence="12">
    <location>
        <begin position="821"/>
        <end position="831"/>
    </location>
</feature>
<dbReference type="InterPro" id="IPR029526">
    <property type="entry name" value="PGBD"/>
</dbReference>
<dbReference type="PANTHER" id="PTHR14196:SF12">
    <property type="entry name" value="ZINC FINGER PROTEIN 208-LIKE"/>
    <property type="match status" value="1"/>
</dbReference>
<feature type="domain" description="C2H2-type" evidence="13">
    <location>
        <begin position="204"/>
        <end position="231"/>
    </location>
</feature>
<feature type="compositionally biased region" description="Polar residues" evidence="12">
    <location>
        <begin position="927"/>
        <end position="936"/>
    </location>
</feature>
<dbReference type="PROSITE" id="PS50157">
    <property type="entry name" value="ZINC_FINGER_C2H2_2"/>
    <property type="match status" value="5"/>
</dbReference>
<dbReference type="GeneTree" id="ENSGT00940000166443"/>
<evidence type="ECO:0000256" key="8">
    <source>
        <dbReference type="ARBA" id="ARBA00023125"/>
    </source>
</evidence>
<dbReference type="RefSeq" id="XP_017288759.1">
    <property type="nucleotide sequence ID" value="XM_017433270.2"/>
</dbReference>
<keyword evidence="4" id="KW-0677">Repeat</keyword>